<dbReference type="Proteomes" id="UP001175271">
    <property type="component" value="Unassembled WGS sequence"/>
</dbReference>
<evidence type="ECO:0000313" key="2">
    <source>
        <dbReference type="EMBL" id="KAK0408286.1"/>
    </source>
</evidence>
<dbReference type="AlphaFoldDB" id="A0AA39LSA8"/>
<protein>
    <recommendedName>
        <fullName evidence="4">F-box domain-containing protein</fullName>
    </recommendedName>
</protein>
<comment type="caution">
    <text evidence="2">The sequence shown here is derived from an EMBL/GenBank/DDBJ whole genome shotgun (WGS) entry which is preliminary data.</text>
</comment>
<dbReference type="EMBL" id="JAUCMV010000003">
    <property type="protein sequence ID" value="KAK0408286.1"/>
    <property type="molecule type" value="Genomic_DNA"/>
</dbReference>
<feature type="compositionally biased region" description="Basic and acidic residues" evidence="1">
    <location>
        <begin position="323"/>
        <end position="342"/>
    </location>
</feature>
<gene>
    <name evidence="2" type="ORF">QR680_003869</name>
</gene>
<evidence type="ECO:0000313" key="3">
    <source>
        <dbReference type="Proteomes" id="UP001175271"/>
    </source>
</evidence>
<sequence>MASLPNTIIFDILQNSNKTDFPEIRKTNETWHHLLQNILDRREKNSVAISPRRHIVKYFFWNEATDEHFKDLSEEQQKKLGALHIGDFTQKSLNDDVFTLHSICEKSPKREHDFKVQFPKLVISSSIWEMINHLSTFFPVDFEEIEVAKSLLTNMCSLRPSVKKLTIFDSMIFPDVVAQLSDFLQTMTWETVELLHVEADGDLQFEELIVKAWIGTKQPQLKSYTSDIGQPGLWKRFITKMSPLGKMPEEGRLVIKHSTLKKSICLTVKEYHDEEKALDMERLIIHSPRFSLIDVDNYEHRLKAKELADGEIAEAKDKSRAVDAKDAFSATAEKKNDEEAPPQRRNSKRPARKSSDRRYIDRLFDPTLAAPPNRRRPQDKPEGRPSPILLAVPRATTIFTVEDLTTIRIARSFVVLVTEVCSSVTHIDFEFKFKYT</sequence>
<evidence type="ECO:0000256" key="1">
    <source>
        <dbReference type="SAM" id="MobiDB-lite"/>
    </source>
</evidence>
<evidence type="ECO:0008006" key="4">
    <source>
        <dbReference type="Google" id="ProtNLM"/>
    </source>
</evidence>
<proteinExistence type="predicted"/>
<name>A0AA39LSA8_9BILA</name>
<accession>A0AA39LSA8</accession>
<keyword evidence="3" id="KW-1185">Reference proteome</keyword>
<organism evidence="2 3">
    <name type="scientific">Steinernema hermaphroditum</name>
    <dbReference type="NCBI Taxonomy" id="289476"/>
    <lineage>
        <taxon>Eukaryota</taxon>
        <taxon>Metazoa</taxon>
        <taxon>Ecdysozoa</taxon>
        <taxon>Nematoda</taxon>
        <taxon>Chromadorea</taxon>
        <taxon>Rhabditida</taxon>
        <taxon>Tylenchina</taxon>
        <taxon>Panagrolaimomorpha</taxon>
        <taxon>Strongyloidoidea</taxon>
        <taxon>Steinernematidae</taxon>
        <taxon>Steinernema</taxon>
    </lineage>
</organism>
<reference evidence="2" key="1">
    <citation type="submission" date="2023-06" db="EMBL/GenBank/DDBJ databases">
        <title>Genomic analysis of the entomopathogenic nematode Steinernema hermaphroditum.</title>
        <authorList>
            <person name="Schwarz E.M."/>
            <person name="Heppert J.K."/>
            <person name="Baniya A."/>
            <person name="Schwartz H.T."/>
            <person name="Tan C.-H."/>
            <person name="Antoshechkin I."/>
            <person name="Sternberg P.W."/>
            <person name="Goodrich-Blair H."/>
            <person name="Dillman A.R."/>
        </authorList>
    </citation>
    <scope>NUCLEOTIDE SEQUENCE</scope>
    <source>
        <strain evidence="2">PS9179</strain>
        <tissue evidence="2">Whole animal</tissue>
    </source>
</reference>
<feature type="region of interest" description="Disordered" evidence="1">
    <location>
        <begin position="323"/>
        <end position="388"/>
    </location>
</feature>
<feature type="compositionally biased region" description="Basic and acidic residues" evidence="1">
    <location>
        <begin position="353"/>
        <end position="364"/>
    </location>
</feature>